<dbReference type="AlphaFoldDB" id="H8KV19"/>
<name>H8KV19_SOLCM</name>
<evidence type="ECO:0000313" key="2">
    <source>
        <dbReference type="EMBL" id="AFD06019.1"/>
    </source>
</evidence>
<gene>
    <name evidence="2" type="ordered locus">Solca_0904</name>
</gene>
<dbReference type="RefSeq" id="WP_014679247.1">
    <property type="nucleotide sequence ID" value="NC_017770.1"/>
</dbReference>
<dbReference type="InterPro" id="IPR046732">
    <property type="entry name" value="DUF6624"/>
</dbReference>
<evidence type="ECO:0000256" key="1">
    <source>
        <dbReference type="SAM" id="SignalP"/>
    </source>
</evidence>
<dbReference type="KEGG" id="scn:Solca_0904"/>
<dbReference type="HOGENOM" id="CLU_080671_0_0_10"/>
<dbReference type="EMBL" id="CP003349">
    <property type="protein sequence ID" value="AFD06019.1"/>
    <property type="molecule type" value="Genomic_DNA"/>
</dbReference>
<keyword evidence="3" id="KW-1185">Reference proteome</keyword>
<dbReference type="Pfam" id="PF20329">
    <property type="entry name" value="DUF6624"/>
    <property type="match status" value="1"/>
</dbReference>
<proteinExistence type="predicted"/>
<feature type="chain" id="PRO_5003613927" evidence="1">
    <location>
        <begin position="22"/>
        <end position="306"/>
    </location>
</feature>
<dbReference type="eggNOG" id="COG2259">
    <property type="taxonomic scope" value="Bacteria"/>
</dbReference>
<protein>
    <submittedName>
        <fullName evidence="2">Uncharacterized protein</fullName>
    </submittedName>
</protein>
<evidence type="ECO:0000313" key="3">
    <source>
        <dbReference type="Proteomes" id="UP000007590"/>
    </source>
</evidence>
<reference evidence="2" key="1">
    <citation type="submission" date="2012-02" db="EMBL/GenBank/DDBJ databases">
        <title>The complete genome of Solitalea canadensis DSM 3403.</title>
        <authorList>
            <consortium name="US DOE Joint Genome Institute (JGI-PGF)"/>
            <person name="Lucas S."/>
            <person name="Copeland A."/>
            <person name="Lapidus A."/>
            <person name="Glavina del Rio T."/>
            <person name="Dalin E."/>
            <person name="Tice H."/>
            <person name="Bruce D."/>
            <person name="Goodwin L."/>
            <person name="Pitluck S."/>
            <person name="Peters L."/>
            <person name="Ovchinnikova G."/>
            <person name="Lu M."/>
            <person name="Kyrpides N."/>
            <person name="Mavromatis K."/>
            <person name="Ivanova N."/>
            <person name="Brettin T."/>
            <person name="Detter J.C."/>
            <person name="Han C."/>
            <person name="Larimer F."/>
            <person name="Land M."/>
            <person name="Hauser L."/>
            <person name="Markowitz V."/>
            <person name="Cheng J.-F."/>
            <person name="Hugenholtz P."/>
            <person name="Woyke T."/>
            <person name="Wu D."/>
            <person name="Spring S."/>
            <person name="Schroeder M."/>
            <person name="Kopitz M."/>
            <person name="Brambilla E."/>
            <person name="Klenk H.-P."/>
            <person name="Eisen J.A."/>
        </authorList>
    </citation>
    <scope>NUCLEOTIDE SEQUENCE</scope>
    <source>
        <strain evidence="2">DSM 3403</strain>
    </source>
</reference>
<dbReference type="OrthoDB" id="1164858at2"/>
<organism evidence="2 3">
    <name type="scientific">Solitalea canadensis (strain ATCC 29591 / DSM 3403 / JCM 21819 / LMG 8368 / NBRC 15130 / NCIMB 12057 / USAM 9D)</name>
    <name type="common">Flexibacter canadensis</name>
    <dbReference type="NCBI Taxonomy" id="929556"/>
    <lineage>
        <taxon>Bacteria</taxon>
        <taxon>Pseudomonadati</taxon>
        <taxon>Bacteroidota</taxon>
        <taxon>Sphingobacteriia</taxon>
        <taxon>Sphingobacteriales</taxon>
        <taxon>Sphingobacteriaceae</taxon>
        <taxon>Solitalea</taxon>
    </lineage>
</organism>
<keyword evidence="1" id="KW-0732">Signal</keyword>
<accession>H8KV19</accession>
<feature type="signal peptide" evidence="1">
    <location>
        <begin position="1"/>
        <end position="21"/>
    </location>
</feature>
<dbReference type="STRING" id="929556.Solca_0904"/>
<sequence>MKKFYILFLISFFFGISFAKAQAEIYQTLTKSADSLFKAKEYKKSTYTYTWAFRVNGWRGTIADRYNAARAWSMLGVPDSAYHHLLRMAQQAGFSDYERIINDEALTSLHDDRRWGTLLKAVRRNEEKAAVNMDRQLKMQLETIGENIKSNHAKLDSLKRLKPQNPVAIAQLTREVAVKDSAYKEVLADLWNTVGWVGPGLVGRKASEAQLLVLKYASSYTQKKYLPELKKAVRNYIVNPYQLAILEDIIALSNGKKQIYGSQVACDENGKYYLPPIADKQMLNELRAEAGLPPIHEFLKQYGLTL</sequence>
<dbReference type="Proteomes" id="UP000007590">
    <property type="component" value="Chromosome"/>
</dbReference>